<feature type="domain" description="DSBA-like thioredoxin" evidence="1">
    <location>
        <begin position="7"/>
        <end position="206"/>
    </location>
</feature>
<dbReference type="SUPFAM" id="SSF52833">
    <property type="entry name" value="Thioredoxin-like"/>
    <property type="match status" value="1"/>
</dbReference>
<evidence type="ECO:0000313" key="2">
    <source>
        <dbReference type="EMBL" id="WOT05399.1"/>
    </source>
</evidence>
<dbReference type="Gene3D" id="3.40.30.10">
    <property type="entry name" value="Glutaredoxin"/>
    <property type="match status" value="1"/>
</dbReference>
<sequence length="218" mass="23936">MPAKIKLDIVSDVVCPWCVVGYNGLQQAITELGVEDQVEIEWQPFELNPDMPATGENLRQHVARKYGSSIEDSNNTRADITQRGAAFGFSFNFTDDMKMVNTFEAHMLLDYAKAFGKQTDLKLRLFAAYFSEHKDVSDRTTLAAELAAVGLNAAEALALLDNPNARNKLKAEKAQWTHAGVSSVPTVVFNRQSALTGAHPAQSYKQVLTELLTAQASS</sequence>
<gene>
    <name evidence="2" type="ORF">RGE70_00805</name>
</gene>
<evidence type="ECO:0000259" key="1">
    <source>
        <dbReference type="Pfam" id="PF01323"/>
    </source>
</evidence>
<evidence type="ECO:0000313" key="3">
    <source>
        <dbReference type="Proteomes" id="UP001529491"/>
    </source>
</evidence>
<reference evidence="2 3" key="1">
    <citation type="submission" date="2023-10" db="EMBL/GenBank/DDBJ databases">
        <title>Complete genome sequence of Shewanella sp. DAU334.</title>
        <authorList>
            <person name="Lee Y.-S."/>
            <person name="Jeong H.-R."/>
            <person name="Hwang E.-J."/>
            <person name="Choi Y.-L."/>
            <person name="Kim G.-D."/>
        </authorList>
    </citation>
    <scope>NUCLEOTIDE SEQUENCE [LARGE SCALE GENOMIC DNA]</scope>
    <source>
        <strain evidence="2 3">DAU334</strain>
    </source>
</reference>
<keyword evidence="3" id="KW-1185">Reference proteome</keyword>
<organism evidence="2 3">
    <name type="scientific">Shewanella youngdeokensis</name>
    <dbReference type="NCBI Taxonomy" id="2999068"/>
    <lineage>
        <taxon>Bacteria</taxon>
        <taxon>Pseudomonadati</taxon>
        <taxon>Pseudomonadota</taxon>
        <taxon>Gammaproteobacteria</taxon>
        <taxon>Alteromonadales</taxon>
        <taxon>Shewanellaceae</taxon>
        <taxon>Shewanella</taxon>
    </lineage>
</organism>
<dbReference type="InterPro" id="IPR036249">
    <property type="entry name" value="Thioredoxin-like_sf"/>
</dbReference>
<protein>
    <submittedName>
        <fullName evidence="2">DsbA family oxidoreductase</fullName>
    </submittedName>
</protein>
<dbReference type="CDD" id="cd03024">
    <property type="entry name" value="DsbA_FrnE"/>
    <property type="match status" value="1"/>
</dbReference>
<dbReference type="PANTHER" id="PTHR13887">
    <property type="entry name" value="GLUTATHIONE S-TRANSFERASE KAPPA"/>
    <property type="match status" value="1"/>
</dbReference>
<dbReference type="InterPro" id="IPR001853">
    <property type="entry name" value="DSBA-like_thioredoxin_dom"/>
</dbReference>
<proteinExistence type="predicted"/>
<name>A0ABZ0K0W0_9GAMM</name>
<dbReference type="PANTHER" id="PTHR13887:SF41">
    <property type="entry name" value="THIOREDOXIN SUPERFAMILY PROTEIN"/>
    <property type="match status" value="1"/>
</dbReference>
<accession>A0ABZ0K0W0</accession>
<dbReference type="EMBL" id="CP136522">
    <property type="protein sequence ID" value="WOT05399.1"/>
    <property type="molecule type" value="Genomic_DNA"/>
</dbReference>
<dbReference type="Proteomes" id="UP001529491">
    <property type="component" value="Chromosome"/>
</dbReference>
<dbReference type="Pfam" id="PF01323">
    <property type="entry name" value="DSBA"/>
    <property type="match status" value="1"/>
</dbReference>
<dbReference type="RefSeq" id="WP_310469658.1">
    <property type="nucleotide sequence ID" value="NZ_CP136522.1"/>
</dbReference>